<proteinExistence type="predicted"/>
<sequence length="206" mass="24569">MRGKETKVEEDDEDNSKEELNGDQVMIEIMREMLELKDKEEKIDILEKKLAEAEMKKEFLERLDEYYFPRVQNMQLSVPSSKISISFNDEYKDGRTFKDVFCAYIPIARIESESLMPKKYLKCGKTFYSNFGLNNWKVLQVEDCLYDDPEIRKTVMYYYAGGSDSFKKKFFEDMETVPIPCHPDHLKYYHYWDVRYILGIGTRLTI</sequence>
<reference evidence="3" key="1">
    <citation type="journal article" date="2017" name="Nature">
        <title>The genome of Chenopodium quinoa.</title>
        <authorList>
            <person name="Jarvis D.E."/>
            <person name="Ho Y.S."/>
            <person name="Lightfoot D.J."/>
            <person name="Schmoeckel S.M."/>
            <person name="Li B."/>
            <person name="Borm T.J.A."/>
            <person name="Ohyanagi H."/>
            <person name="Mineta K."/>
            <person name="Michell C.T."/>
            <person name="Saber N."/>
            <person name="Kharbatia N.M."/>
            <person name="Rupper R.R."/>
            <person name="Sharp A.R."/>
            <person name="Dally N."/>
            <person name="Boughton B.A."/>
            <person name="Woo Y.H."/>
            <person name="Gao G."/>
            <person name="Schijlen E.G.W.M."/>
            <person name="Guo X."/>
            <person name="Momin A.A."/>
            <person name="Negrao S."/>
            <person name="Al-Babili S."/>
            <person name="Gehring C."/>
            <person name="Roessner U."/>
            <person name="Jung C."/>
            <person name="Murphy K."/>
            <person name="Arold S.T."/>
            <person name="Gojobori T."/>
            <person name="van der Linden C.G."/>
            <person name="van Loo E.N."/>
            <person name="Jellen E.N."/>
            <person name="Maughan P.J."/>
            <person name="Tester M."/>
        </authorList>
    </citation>
    <scope>NUCLEOTIDE SEQUENCE [LARGE SCALE GENOMIC DNA]</scope>
    <source>
        <strain evidence="3">cv. PI 614886</strain>
    </source>
</reference>
<organism evidence="3 4">
    <name type="scientific">Chenopodium quinoa</name>
    <name type="common">Quinoa</name>
    <dbReference type="NCBI Taxonomy" id="63459"/>
    <lineage>
        <taxon>Eukaryota</taxon>
        <taxon>Viridiplantae</taxon>
        <taxon>Streptophyta</taxon>
        <taxon>Embryophyta</taxon>
        <taxon>Tracheophyta</taxon>
        <taxon>Spermatophyta</taxon>
        <taxon>Magnoliopsida</taxon>
        <taxon>eudicotyledons</taxon>
        <taxon>Gunneridae</taxon>
        <taxon>Pentapetalae</taxon>
        <taxon>Caryophyllales</taxon>
        <taxon>Chenopodiaceae</taxon>
        <taxon>Chenopodioideae</taxon>
        <taxon>Atripliceae</taxon>
        <taxon>Chenopodium</taxon>
    </lineage>
</organism>
<name>A0A803KVG6_CHEQI</name>
<feature type="region of interest" description="Disordered" evidence="2">
    <location>
        <begin position="1"/>
        <end position="22"/>
    </location>
</feature>
<dbReference type="AlphaFoldDB" id="A0A803KVG6"/>
<accession>A0A803KVG6</accession>
<reference evidence="3" key="2">
    <citation type="submission" date="2021-03" db="UniProtKB">
        <authorList>
            <consortium name="EnsemblPlants"/>
        </authorList>
    </citation>
    <scope>IDENTIFICATION</scope>
</reference>
<dbReference type="Proteomes" id="UP000596660">
    <property type="component" value="Unplaced"/>
</dbReference>
<keyword evidence="1" id="KW-0175">Coiled coil</keyword>
<evidence type="ECO:0000313" key="3">
    <source>
        <dbReference type="EnsemblPlants" id="AUR62003024-RA:cds"/>
    </source>
</evidence>
<feature type="coiled-coil region" evidence="1">
    <location>
        <begin position="29"/>
        <end position="63"/>
    </location>
</feature>
<keyword evidence="4" id="KW-1185">Reference proteome</keyword>
<evidence type="ECO:0000313" key="4">
    <source>
        <dbReference type="Proteomes" id="UP000596660"/>
    </source>
</evidence>
<evidence type="ECO:0000256" key="2">
    <source>
        <dbReference type="SAM" id="MobiDB-lite"/>
    </source>
</evidence>
<dbReference type="EnsemblPlants" id="AUR62003024-RA">
    <property type="protein sequence ID" value="AUR62003024-RA:cds"/>
    <property type="gene ID" value="AUR62003024"/>
</dbReference>
<protein>
    <submittedName>
        <fullName evidence="3">Uncharacterized protein</fullName>
    </submittedName>
</protein>
<dbReference type="Gramene" id="AUR62003024-RA">
    <property type="protein sequence ID" value="AUR62003024-RA:cds"/>
    <property type="gene ID" value="AUR62003024"/>
</dbReference>
<evidence type="ECO:0000256" key="1">
    <source>
        <dbReference type="SAM" id="Coils"/>
    </source>
</evidence>